<dbReference type="EMBL" id="CAJJDN010000091">
    <property type="protein sequence ID" value="CAD8108345.1"/>
    <property type="molecule type" value="Genomic_DNA"/>
</dbReference>
<protein>
    <submittedName>
        <fullName evidence="1">Uncharacterized protein</fullName>
    </submittedName>
</protein>
<sequence>MREQKVNKEIKIIWMIGDINIKQLNISFILEIVVMNRKRMFREILILNKQKDVVKTDEGKYKSS</sequence>
<dbReference type="Proteomes" id="UP000692954">
    <property type="component" value="Unassembled WGS sequence"/>
</dbReference>
<evidence type="ECO:0000313" key="2">
    <source>
        <dbReference type="Proteomes" id="UP000692954"/>
    </source>
</evidence>
<reference evidence="1" key="1">
    <citation type="submission" date="2021-01" db="EMBL/GenBank/DDBJ databases">
        <authorList>
            <consortium name="Genoscope - CEA"/>
            <person name="William W."/>
        </authorList>
    </citation>
    <scope>NUCLEOTIDE SEQUENCE</scope>
</reference>
<evidence type="ECO:0000313" key="1">
    <source>
        <dbReference type="EMBL" id="CAD8108345.1"/>
    </source>
</evidence>
<dbReference type="AlphaFoldDB" id="A0A8S1PZ74"/>
<keyword evidence="2" id="KW-1185">Reference proteome</keyword>
<proteinExistence type="predicted"/>
<name>A0A8S1PZ74_9CILI</name>
<organism evidence="1 2">
    <name type="scientific">Paramecium sonneborni</name>
    <dbReference type="NCBI Taxonomy" id="65129"/>
    <lineage>
        <taxon>Eukaryota</taxon>
        <taxon>Sar</taxon>
        <taxon>Alveolata</taxon>
        <taxon>Ciliophora</taxon>
        <taxon>Intramacronucleata</taxon>
        <taxon>Oligohymenophorea</taxon>
        <taxon>Peniculida</taxon>
        <taxon>Parameciidae</taxon>
        <taxon>Paramecium</taxon>
    </lineage>
</organism>
<comment type="caution">
    <text evidence="1">The sequence shown here is derived from an EMBL/GenBank/DDBJ whole genome shotgun (WGS) entry which is preliminary data.</text>
</comment>
<gene>
    <name evidence="1" type="ORF">PSON_ATCC_30995.1.T0910022</name>
</gene>
<accession>A0A8S1PZ74</accession>